<organism evidence="1 2">
    <name type="scientific">Vararia minispora EC-137</name>
    <dbReference type="NCBI Taxonomy" id="1314806"/>
    <lineage>
        <taxon>Eukaryota</taxon>
        <taxon>Fungi</taxon>
        <taxon>Dikarya</taxon>
        <taxon>Basidiomycota</taxon>
        <taxon>Agaricomycotina</taxon>
        <taxon>Agaricomycetes</taxon>
        <taxon>Russulales</taxon>
        <taxon>Lachnocladiaceae</taxon>
        <taxon>Vararia</taxon>
    </lineage>
</organism>
<proteinExistence type="predicted"/>
<sequence>VNSFLQAVEECAERTGKTLDDVVHYIPRYCSDEVRYTIENLAPFQKGTGSWGDARKLLLDMFDAIDKPPTVTMQTLQNLINRTARGAASREFQTLAEAQQYYRRFLTMSSQLRKRNELTAKDTNRLFVSGIPPMTRRRIRPMVDPSKQKLSAPPEVSEVMMYLRRLFDDDDFEAMPTPDEDKYRLAIPDVDSDAETSAESEVSTPSVSQPDADKGLDALADQLRNLTINQIDALRRLSPKQLRQSPSTSADNSGFQEPVHERWCFMCGETDAHPLHPSKCPETHRLVKEGILKIDAERSNRVVLSDGSNLPRAPKGVRGLAKYLRDLADVGAITTNKSPKRVHFEHETPPHMSITAKTVSSAAIFDEFGSPLFDYDVHSFSADWDLGYGRLADEDIQQYAHPVMRSGKSTDPHNNAAPYPSKRPPSKGNTRTPTAPPRPAAQQRPTPTQQANSPPPNNPIPAQQANSPPPTQRAQGQQGPADRASVGPTTGPHVVNTRPPMRKPVSRSQDEDVEMRDDRKGPLYRFTSTIQERTSVEDVEERIWNQPVTLTIGQIIGVSPALQKRITEATRIKREYGAQGPAKTASTVKVEAQDIPEGYIGMPGGVIIPDDDDDIALYSELMLNANSVHLDDVPKCYAMGCGFLPFTLNSVRLVALVDCSAELNLVPDHVVEACELVLSHEGVTWSLKEVSGHSSRLAGSLRDVAIDVGGHPFAHHFLVPEPPRVDKRGFDVILGQPFLFYYAARITFEHTGFMKLDLWQHADHRFLPTVSVTIAKPSNRNSDAISSFASASSAHRYPARVEEVEDNSHFQ</sequence>
<reference evidence="1" key="1">
    <citation type="submission" date="2021-02" db="EMBL/GenBank/DDBJ databases">
        <authorList>
            <consortium name="DOE Joint Genome Institute"/>
            <person name="Ahrendt S."/>
            <person name="Looney B.P."/>
            <person name="Miyauchi S."/>
            <person name="Morin E."/>
            <person name="Drula E."/>
            <person name="Courty P.E."/>
            <person name="Chicoki N."/>
            <person name="Fauchery L."/>
            <person name="Kohler A."/>
            <person name="Kuo A."/>
            <person name="Labutti K."/>
            <person name="Pangilinan J."/>
            <person name="Lipzen A."/>
            <person name="Riley R."/>
            <person name="Andreopoulos W."/>
            <person name="He G."/>
            <person name="Johnson J."/>
            <person name="Barry K.W."/>
            <person name="Grigoriev I.V."/>
            <person name="Nagy L."/>
            <person name="Hibbett D."/>
            <person name="Henrissat B."/>
            <person name="Matheny P.B."/>
            <person name="Labbe J."/>
            <person name="Martin F."/>
        </authorList>
    </citation>
    <scope>NUCLEOTIDE SEQUENCE</scope>
    <source>
        <strain evidence="1">EC-137</strain>
    </source>
</reference>
<protein>
    <submittedName>
        <fullName evidence="1">Uncharacterized protein</fullName>
    </submittedName>
</protein>
<name>A0ACB8Q519_9AGAM</name>
<feature type="non-terminal residue" evidence="1">
    <location>
        <position position="1"/>
    </location>
</feature>
<evidence type="ECO:0000313" key="2">
    <source>
        <dbReference type="Proteomes" id="UP000814128"/>
    </source>
</evidence>
<gene>
    <name evidence="1" type="ORF">K488DRAFT_64649</name>
</gene>
<dbReference type="Proteomes" id="UP000814128">
    <property type="component" value="Unassembled WGS sequence"/>
</dbReference>
<accession>A0ACB8Q519</accession>
<keyword evidence="2" id="KW-1185">Reference proteome</keyword>
<reference evidence="1" key="2">
    <citation type="journal article" date="2022" name="New Phytol.">
        <title>Evolutionary transition to the ectomycorrhizal habit in the genomes of a hyperdiverse lineage of mushroom-forming fungi.</title>
        <authorList>
            <person name="Looney B."/>
            <person name="Miyauchi S."/>
            <person name="Morin E."/>
            <person name="Drula E."/>
            <person name="Courty P.E."/>
            <person name="Kohler A."/>
            <person name="Kuo A."/>
            <person name="LaButti K."/>
            <person name="Pangilinan J."/>
            <person name="Lipzen A."/>
            <person name="Riley R."/>
            <person name="Andreopoulos W."/>
            <person name="He G."/>
            <person name="Johnson J."/>
            <person name="Nolan M."/>
            <person name="Tritt A."/>
            <person name="Barry K.W."/>
            <person name="Grigoriev I.V."/>
            <person name="Nagy L.G."/>
            <person name="Hibbett D."/>
            <person name="Henrissat B."/>
            <person name="Matheny P.B."/>
            <person name="Labbe J."/>
            <person name="Martin F.M."/>
        </authorList>
    </citation>
    <scope>NUCLEOTIDE SEQUENCE</scope>
    <source>
        <strain evidence="1">EC-137</strain>
    </source>
</reference>
<evidence type="ECO:0000313" key="1">
    <source>
        <dbReference type="EMBL" id="KAI0026768.1"/>
    </source>
</evidence>
<comment type="caution">
    <text evidence="1">The sequence shown here is derived from an EMBL/GenBank/DDBJ whole genome shotgun (WGS) entry which is preliminary data.</text>
</comment>
<dbReference type="EMBL" id="MU274206">
    <property type="protein sequence ID" value="KAI0026768.1"/>
    <property type="molecule type" value="Genomic_DNA"/>
</dbReference>